<dbReference type="InterPro" id="IPR005119">
    <property type="entry name" value="LysR_subst-bd"/>
</dbReference>
<keyword evidence="3" id="KW-0238">DNA-binding</keyword>
<dbReference type="InterPro" id="IPR036390">
    <property type="entry name" value="WH_DNA-bd_sf"/>
</dbReference>
<evidence type="ECO:0000256" key="4">
    <source>
        <dbReference type="ARBA" id="ARBA00023163"/>
    </source>
</evidence>
<evidence type="ECO:0000256" key="2">
    <source>
        <dbReference type="ARBA" id="ARBA00023015"/>
    </source>
</evidence>
<dbReference type="PRINTS" id="PR00039">
    <property type="entry name" value="HTHLYSR"/>
</dbReference>
<dbReference type="SUPFAM" id="SSF46785">
    <property type="entry name" value="Winged helix' DNA-binding domain"/>
    <property type="match status" value="1"/>
</dbReference>
<evidence type="ECO:0000313" key="7">
    <source>
        <dbReference type="Proteomes" id="UP001596241"/>
    </source>
</evidence>
<comment type="similarity">
    <text evidence="1">Belongs to the LysR transcriptional regulatory family.</text>
</comment>
<dbReference type="PROSITE" id="PS50931">
    <property type="entry name" value="HTH_LYSR"/>
    <property type="match status" value="1"/>
</dbReference>
<organism evidence="6 7">
    <name type="scientific">Streptomyces ramulosus</name>
    <dbReference type="NCBI Taxonomy" id="47762"/>
    <lineage>
        <taxon>Bacteria</taxon>
        <taxon>Bacillati</taxon>
        <taxon>Actinomycetota</taxon>
        <taxon>Actinomycetes</taxon>
        <taxon>Kitasatosporales</taxon>
        <taxon>Streptomycetaceae</taxon>
        <taxon>Streptomyces</taxon>
    </lineage>
</organism>
<comment type="caution">
    <text evidence="6">The sequence shown here is derived from an EMBL/GenBank/DDBJ whole genome shotgun (WGS) entry which is preliminary data.</text>
</comment>
<gene>
    <name evidence="6" type="ORF">ACFP3M_06465</name>
</gene>
<keyword evidence="4" id="KW-0804">Transcription</keyword>
<dbReference type="Pfam" id="PF03466">
    <property type="entry name" value="LysR_substrate"/>
    <property type="match status" value="1"/>
</dbReference>
<evidence type="ECO:0000256" key="1">
    <source>
        <dbReference type="ARBA" id="ARBA00009437"/>
    </source>
</evidence>
<dbReference type="InterPro" id="IPR000847">
    <property type="entry name" value="LysR_HTH_N"/>
</dbReference>
<dbReference type="SUPFAM" id="SSF53850">
    <property type="entry name" value="Periplasmic binding protein-like II"/>
    <property type="match status" value="1"/>
</dbReference>
<proteinExistence type="inferred from homology"/>
<feature type="domain" description="HTH lysR-type" evidence="5">
    <location>
        <begin position="1"/>
        <end position="58"/>
    </location>
</feature>
<dbReference type="Gene3D" id="1.10.10.10">
    <property type="entry name" value="Winged helix-like DNA-binding domain superfamily/Winged helix DNA-binding domain"/>
    <property type="match status" value="1"/>
</dbReference>
<dbReference type="EMBL" id="JBHSPW010000002">
    <property type="protein sequence ID" value="MFC5892459.1"/>
    <property type="molecule type" value="Genomic_DNA"/>
</dbReference>
<dbReference type="PANTHER" id="PTHR30346">
    <property type="entry name" value="TRANSCRIPTIONAL DUAL REGULATOR HCAR-RELATED"/>
    <property type="match status" value="1"/>
</dbReference>
<sequence length="310" mass="32576">MELRQLRYLVAVAEEANFTRAAARLHIAQPGVSAQIRQLERELGQPLLDRSGRRVTLTETGEAVLPYARAALAAVEGVRQTADEFAGLLRGRVRLGLVAGAAGHSFDVVSVLAGFHERHPGVEIALTEDTSERMLGALRRGELDIAAVGLADEEPPPGVSFRLVVDEPLVAAAAPGDPVFGRAVGGALPLAALEGRRLIGLPRGTGLRAVLERACTGAGFRPDIAFEAASPGLVTQLAARGLGVAVVPALPEAVAAQARLRTCELTGPPLRGRVALAWRSDGSPGPAVRILLERLHTALTRVAPDRHADR</sequence>
<keyword evidence="7" id="KW-1185">Reference proteome</keyword>
<keyword evidence="2" id="KW-0805">Transcription regulation</keyword>
<dbReference type="RefSeq" id="WP_345087823.1">
    <property type="nucleotide sequence ID" value="NZ_BAAAWG010000013.1"/>
</dbReference>
<accession>A0ABW1FGW0</accession>
<dbReference type="Pfam" id="PF00126">
    <property type="entry name" value="HTH_1"/>
    <property type="match status" value="1"/>
</dbReference>
<dbReference type="Proteomes" id="UP001596241">
    <property type="component" value="Unassembled WGS sequence"/>
</dbReference>
<protein>
    <submittedName>
        <fullName evidence="6">LysR family transcriptional regulator</fullName>
    </submittedName>
</protein>
<name>A0ABW1FGW0_9ACTN</name>
<dbReference type="InterPro" id="IPR036388">
    <property type="entry name" value="WH-like_DNA-bd_sf"/>
</dbReference>
<reference evidence="7" key="1">
    <citation type="journal article" date="2019" name="Int. J. Syst. Evol. Microbiol.">
        <title>The Global Catalogue of Microorganisms (GCM) 10K type strain sequencing project: providing services to taxonomists for standard genome sequencing and annotation.</title>
        <authorList>
            <consortium name="The Broad Institute Genomics Platform"/>
            <consortium name="The Broad Institute Genome Sequencing Center for Infectious Disease"/>
            <person name="Wu L."/>
            <person name="Ma J."/>
        </authorList>
    </citation>
    <scope>NUCLEOTIDE SEQUENCE [LARGE SCALE GENOMIC DNA]</scope>
    <source>
        <strain evidence="7">CGMCC 1.15809</strain>
    </source>
</reference>
<dbReference type="PANTHER" id="PTHR30346:SF29">
    <property type="entry name" value="LYSR SUBSTRATE-BINDING"/>
    <property type="match status" value="1"/>
</dbReference>
<evidence type="ECO:0000313" key="6">
    <source>
        <dbReference type="EMBL" id="MFC5892459.1"/>
    </source>
</evidence>
<evidence type="ECO:0000259" key="5">
    <source>
        <dbReference type="PROSITE" id="PS50931"/>
    </source>
</evidence>
<evidence type="ECO:0000256" key="3">
    <source>
        <dbReference type="ARBA" id="ARBA00023125"/>
    </source>
</evidence>
<dbReference type="Gene3D" id="3.40.190.290">
    <property type="match status" value="1"/>
</dbReference>